<accession>A0A8S5TEV9</accession>
<sequence length="62" mass="7333">MMDSLKPCKRCGLRFGRRIEYKCNRHTYRICCPKCGYCTKEQYTCEEAVNEWNGRDDDGATE</sequence>
<name>A0A8S5TEV9_9CAUD</name>
<organism evidence="1">
    <name type="scientific">Siphoviridae sp. ctbgC51</name>
    <dbReference type="NCBI Taxonomy" id="2827901"/>
    <lineage>
        <taxon>Viruses</taxon>
        <taxon>Duplodnaviria</taxon>
        <taxon>Heunggongvirae</taxon>
        <taxon>Uroviricota</taxon>
        <taxon>Caudoviricetes</taxon>
    </lineage>
</organism>
<dbReference type="EMBL" id="BK032817">
    <property type="protein sequence ID" value="DAF61798.1"/>
    <property type="molecule type" value="Genomic_DNA"/>
</dbReference>
<evidence type="ECO:0000313" key="1">
    <source>
        <dbReference type="EMBL" id="DAF61798.1"/>
    </source>
</evidence>
<proteinExistence type="predicted"/>
<reference evidence="1" key="1">
    <citation type="journal article" date="2021" name="Proc. Natl. Acad. Sci. U.S.A.">
        <title>A Catalog of Tens of Thousands of Viruses from Human Metagenomes Reveals Hidden Associations with Chronic Diseases.</title>
        <authorList>
            <person name="Tisza M.J."/>
            <person name="Buck C.B."/>
        </authorList>
    </citation>
    <scope>NUCLEOTIDE SEQUENCE</scope>
    <source>
        <strain evidence="1">CtbgC51</strain>
    </source>
</reference>
<protein>
    <submittedName>
        <fullName evidence="1">Restriction alleviation protein</fullName>
    </submittedName>
</protein>